<comment type="function">
    <text evidence="1">Component of the MICOS complex, a large protein complex of the mitochondrial inner membrane that plays crucial roles in the maintenance of crista junctions, inner membrane architecture, and formation of contact sites to the outer membrane.</text>
</comment>
<feature type="chain" id="PRO_5004507873" description="MICOS complex subunit" evidence="3">
    <location>
        <begin position="32"/>
        <end position="257"/>
    </location>
</feature>
<feature type="compositionally biased region" description="Low complexity" evidence="2">
    <location>
        <begin position="71"/>
        <end position="90"/>
    </location>
</feature>
<reference evidence="4 5" key="1">
    <citation type="journal article" date="2013" name="BMC Genomics">
        <title>The genome and transcriptome of the pine saprophyte Ophiostoma piceae, and a comparison with the bark beetle-associated pine pathogen Grosmannia clavigera.</title>
        <authorList>
            <person name="Haridas S."/>
            <person name="Wang Y."/>
            <person name="Lim L."/>
            <person name="Massoumi Alamouti S."/>
            <person name="Jackman S."/>
            <person name="Docking R."/>
            <person name="Robertson G."/>
            <person name="Birol I."/>
            <person name="Bohlmann J."/>
            <person name="Breuil C."/>
        </authorList>
    </citation>
    <scope>NUCLEOTIDE SEQUENCE [LARGE SCALE GENOMIC DNA]</scope>
    <source>
        <strain evidence="4 5">UAMH 11346</strain>
    </source>
</reference>
<protein>
    <recommendedName>
        <fullName evidence="1">MICOS complex subunit</fullName>
    </recommendedName>
</protein>
<evidence type="ECO:0000313" key="4">
    <source>
        <dbReference type="EMBL" id="EPE07090.1"/>
    </source>
</evidence>
<dbReference type="GO" id="GO:0044284">
    <property type="term" value="C:mitochondrial crista junction"/>
    <property type="evidence" value="ECO:0007669"/>
    <property type="project" value="TreeGrafter"/>
</dbReference>
<feature type="transmembrane region" description="Helical" evidence="1">
    <location>
        <begin position="170"/>
        <end position="188"/>
    </location>
</feature>
<sequence>MAARLFQQRAAPVAATLLLGSTVLYPRVAYAETPDFARKPIYDEYDETPTSATITKTETPSSDAASTDLIPSASSTSAPAATRSSRPTPTDRLAGQIRLARLFLYRQTCAAEDGVNNAAAKVFDLERSFTQTVASLAPSKESGERLLPGAVYVLVAAMAGSIVTRRSNFVFRGIVPLAFGVTAGWSLLPVTMRNVSDLAWKYEERLPVVAQAHLQTRAAFERTANFARVHSDLAKNLAEEKASAVRGTVEDWVKKGK</sequence>
<evidence type="ECO:0000256" key="1">
    <source>
        <dbReference type="RuleBase" id="RU363021"/>
    </source>
</evidence>
<evidence type="ECO:0000313" key="5">
    <source>
        <dbReference type="Proteomes" id="UP000016923"/>
    </source>
</evidence>
<dbReference type="InterPro" id="IPR033181">
    <property type="entry name" value="Mic26_fungi"/>
</dbReference>
<organism evidence="4 5">
    <name type="scientific">Ophiostoma piceae (strain UAMH 11346)</name>
    <name type="common">Sap stain fungus</name>
    <dbReference type="NCBI Taxonomy" id="1262450"/>
    <lineage>
        <taxon>Eukaryota</taxon>
        <taxon>Fungi</taxon>
        <taxon>Dikarya</taxon>
        <taxon>Ascomycota</taxon>
        <taxon>Pezizomycotina</taxon>
        <taxon>Sordariomycetes</taxon>
        <taxon>Sordariomycetidae</taxon>
        <taxon>Ophiostomatales</taxon>
        <taxon>Ophiostomataceae</taxon>
        <taxon>Ophiostoma</taxon>
    </lineage>
</organism>
<dbReference type="EMBL" id="KE148151">
    <property type="protein sequence ID" value="EPE07090.1"/>
    <property type="molecule type" value="Genomic_DNA"/>
</dbReference>
<dbReference type="VEuPathDB" id="FungiDB:F503_07741"/>
<keyword evidence="1" id="KW-0496">Mitochondrion</keyword>
<dbReference type="GO" id="GO:0042407">
    <property type="term" value="P:cristae formation"/>
    <property type="evidence" value="ECO:0007669"/>
    <property type="project" value="InterPro"/>
</dbReference>
<feature type="region of interest" description="Disordered" evidence="2">
    <location>
        <begin position="49"/>
        <end position="90"/>
    </location>
</feature>
<accession>S3D1E7</accession>
<dbReference type="GO" id="GO:0061617">
    <property type="term" value="C:MICOS complex"/>
    <property type="evidence" value="ECO:0007669"/>
    <property type="project" value="UniProtKB-UniRule"/>
</dbReference>
<keyword evidence="5" id="KW-1185">Reference proteome</keyword>
<dbReference type="STRING" id="1262450.S3D1E7"/>
<keyword evidence="3" id="KW-0732">Signal</keyword>
<evidence type="ECO:0000256" key="2">
    <source>
        <dbReference type="SAM" id="MobiDB-lite"/>
    </source>
</evidence>
<dbReference type="HOGENOM" id="CLU_072876_0_0_1"/>
<feature type="compositionally biased region" description="Polar residues" evidence="2">
    <location>
        <begin position="49"/>
        <end position="65"/>
    </location>
</feature>
<comment type="subunit">
    <text evidence="1">Component of the mitochondrial contact site and cristae organizing system (MICOS) complex.</text>
</comment>
<name>S3D1E7_OPHP1</name>
<dbReference type="Proteomes" id="UP000016923">
    <property type="component" value="Unassembled WGS sequence"/>
</dbReference>
<evidence type="ECO:0000256" key="3">
    <source>
        <dbReference type="SAM" id="SignalP"/>
    </source>
</evidence>
<feature type="transmembrane region" description="Helical" evidence="1">
    <location>
        <begin position="146"/>
        <end position="163"/>
    </location>
</feature>
<dbReference type="InterPro" id="IPR019166">
    <property type="entry name" value="MIC26/MIC27"/>
</dbReference>
<dbReference type="OrthoDB" id="2399148at2759"/>
<keyword evidence="1" id="KW-0812">Transmembrane</keyword>
<proteinExistence type="predicted"/>
<dbReference type="Pfam" id="PF09769">
    <property type="entry name" value="ApoO"/>
    <property type="match status" value="1"/>
</dbReference>
<dbReference type="AlphaFoldDB" id="S3D1E7"/>
<comment type="subcellular location">
    <subcellularLocation>
        <location evidence="1">Mitochondrion inner membrane</location>
    </subcellularLocation>
</comment>
<gene>
    <name evidence="4" type="ORF">F503_07741</name>
</gene>
<dbReference type="OMA" id="GVAHSGM"/>
<keyword evidence="1" id="KW-0472">Membrane</keyword>
<feature type="signal peptide" evidence="3">
    <location>
        <begin position="1"/>
        <end position="31"/>
    </location>
</feature>
<keyword evidence="1" id="KW-1133">Transmembrane helix</keyword>
<dbReference type="PANTHER" id="PTHR28268:SF1">
    <property type="entry name" value="MICOS SUBUNIT MIC26"/>
    <property type="match status" value="1"/>
</dbReference>
<dbReference type="PANTHER" id="PTHR28268">
    <property type="entry name" value="MICOS SUBUNIT MIC26"/>
    <property type="match status" value="1"/>
</dbReference>
<dbReference type="eggNOG" id="ENOG502S70K">
    <property type="taxonomic scope" value="Eukaryota"/>
</dbReference>
<keyword evidence="1" id="KW-0999">Mitochondrion inner membrane</keyword>